<gene>
    <name evidence="3" type="ORF">ACFQDL_00045</name>
    <name evidence="4" type="ORF">ACFQDL_30640</name>
</gene>
<reference evidence="4" key="3">
    <citation type="submission" date="2024-09" db="EMBL/GenBank/DDBJ databases">
        <authorList>
            <person name="Sun Q."/>
            <person name="Mori K."/>
        </authorList>
    </citation>
    <scope>NUCLEOTIDE SEQUENCE</scope>
    <source>
        <strain evidence="4">NBRC 111756</strain>
    </source>
</reference>
<feature type="domain" description="PNPLA" evidence="2">
    <location>
        <begin position="32"/>
        <end position="111"/>
    </location>
</feature>
<dbReference type="InterPro" id="IPR002641">
    <property type="entry name" value="PNPLA_dom"/>
</dbReference>
<evidence type="ECO:0000256" key="1">
    <source>
        <dbReference type="ARBA" id="ARBA00023098"/>
    </source>
</evidence>
<dbReference type="RefSeq" id="WP_379907217.1">
    <property type="nucleotide sequence ID" value="NZ_JBHSWE010000001.1"/>
</dbReference>
<keyword evidence="1" id="KW-0443">Lipid metabolism</keyword>
<reference evidence="4" key="1">
    <citation type="journal article" date="2014" name="Int. J. Syst. Evol. Microbiol.">
        <title>Complete genome of a new Firmicutes species belonging to the dominant human colonic microbiota ('Ruminococcus bicirculans') reveals two chromosomes and a selective capacity to utilize plant glucans.</title>
        <authorList>
            <consortium name="NISC Comparative Sequencing Program"/>
            <person name="Wegmann U."/>
            <person name="Louis P."/>
            <person name="Goesmann A."/>
            <person name="Henrissat B."/>
            <person name="Duncan S.H."/>
            <person name="Flint H.J."/>
        </authorList>
    </citation>
    <scope>NUCLEOTIDE SEQUENCE</scope>
    <source>
        <strain evidence="4">NBRC 111756</strain>
    </source>
</reference>
<reference evidence="5" key="2">
    <citation type="journal article" date="2019" name="Int. J. Syst. Evol. Microbiol.">
        <title>The Global Catalogue of Microorganisms (GCM) 10K type strain sequencing project: providing services to taxonomists for standard genome sequencing and annotation.</title>
        <authorList>
            <consortium name="The Broad Institute Genomics Platform"/>
            <consortium name="The Broad Institute Genome Sequencing Center for Infectious Disease"/>
            <person name="Wu L."/>
            <person name="Ma J."/>
        </authorList>
    </citation>
    <scope>NUCLEOTIDE SEQUENCE [LARGE SCALE GENOMIC DNA]</scope>
    <source>
        <strain evidence="5">NBRC 111756</strain>
    </source>
</reference>
<dbReference type="EMBL" id="JBHSWE010000001">
    <property type="protein sequence ID" value="MFC6668681.1"/>
    <property type="molecule type" value="Genomic_DNA"/>
</dbReference>
<dbReference type="Gene3D" id="3.40.1090.10">
    <property type="entry name" value="Cytosolic phospholipase A2 catalytic domain"/>
    <property type="match status" value="1"/>
</dbReference>
<dbReference type="SUPFAM" id="SSF52151">
    <property type="entry name" value="FabD/lysophospholipase-like"/>
    <property type="match status" value="1"/>
</dbReference>
<keyword evidence="5" id="KW-1185">Reference proteome</keyword>
<evidence type="ECO:0000259" key="2">
    <source>
        <dbReference type="Pfam" id="PF01734"/>
    </source>
</evidence>
<dbReference type="EMBL" id="JBHSWE010000001">
    <property type="protein sequence ID" value="MFC6673962.1"/>
    <property type="molecule type" value="Genomic_DNA"/>
</dbReference>
<dbReference type="Proteomes" id="UP001596422">
    <property type="component" value="Unassembled WGS sequence"/>
</dbReference>
<proteinExistence type="predicted"/>
<dbReference type="InterPro" id="IPR016035">
    <property type="entry name" value="Acyl_Trfase/lysoPLipase"/>
</dbReference>
<evidence type="ECO:0000313" key="5">
    <source>
        <dbReference type="Proteomes" id="UP001596422"/>
    </source>
</evidence>
<dbReference type="Pfam" id="PF01734">
    <property type="entry name" value="Patatin"/>
    <property type="match status" value="1"/>
</dbReference>
<protein>
    <submittedName>
        <fullName evidence="4">Patatin-like phospholipase family protein</fullName>
    </submittedName>
</protein>
<name>A0ABW2A9U5_9GAMM</name>
<accession>A0ABW2A9U5</accession>
<comment type="caution">
    <text evidence="4">The sequence shown here is derived from an EMBL/GenBank/DDBJ whole genome shotgun (WGS) entry which is preliminary data.</text>
</comment>
<sequence>MGPLTGSSVFSFYDIISRLVSPYQLNPLNMNPLRDVIEDHVDFDAIRQLESIRVFVSTTNVRTGHHRIFRNSDLNLDAVLASTCLPILFQAVEIDGEAYWDGGYTANPALLPLIEESEPADLVLVQINPVERPGIPRTAHTIIDRINEISFNSSLNQELRTVALIKRLLAEEAGSDHGYRGRLFSKIEALCVHRIEAQKEMRNFGAASKLASSWPFIARLHDIGYDAAHVWLEKHRADLGQRSTVELFREYADINGAGNGE</sequence>
<evidence type="ECO:0000313" key="4">
    <source>
        <dbReference type="EMBL" id="MFC6673962.1"/>
    </source>
</evidence>
<evidence type="ECO:0000313" key="3">
    <source>
        <dbReference type="EMBL" id="MFC6668681.1"/>
    </source>
</evidence>
<organism evidence="4 5">
    <name type="scientific">Marinobacterium aestuariivivens</name>
    <dbReference type="NCBI Taxonomy" id="1698799"/>
    <lineage>
        <taxon>Bacteria</taxon>
        <taxon>Pseudomonadati</taxon>
        <taxon>Pseudomonadota</taxon>
        <taxon>Gammaproteobacteria</taxon>
        <taxon>Oceanospirillales</taxon>
        <taxon>Oceanospirillaceae</taxon>
        <taxon>Marinobacterium</taxon>
    </lineage>
</organism>